<dbReference type="InterPro" id="IPR010035">
    <property type="entry name" value="Thi_S"/>
</dbReference>
<sequence length="65" mass="7175">MIEVDGEKLQWIENMTIAVLLETLDNVDFCAVVRLNGKLISSPKFAETMIEDNSKIQLLPLVAGG</sequence>
<proteinExistence type="predicted"/>
<dbReference type="NCBIfam" id="TIGR01683">
    <property type="entry name" value="thiS"/>
    <property type="match status" value="1"/>
</dbReference>
<dbReference type="InterPro" id="IPR016155">
    <property type="entry name" value="Mopterin_synth/thiamin_S_b"/>
</dbReference>
<dbReference type="Pfam" id="PF02597">
    <property type="entry name" value="ThiS"/>
    <property type="match status" value="1"/>
</dbReference>
<protein>
    <submittedName>
        <fullName evidence="1">Sulfur carrier protein</fullName>
    </submittedName>
</protein>
<dbReference type="RefSeq" id="WP_092230652.1">
    <property type="nucleotide sequence ID" value="NZ_FNLL01000002.1"/>
</dbReference>
<organism evidence="1 2">
    <name type="scientific">Desulfobacula phenolica</name>
    <dbReference type="NCBI Taxonomy" id="90732"/>
    <lineage>
        <taxon>Bacteria</taxon>
        <taxon>Pseudomonadati</taxon>
        <taxon>Thermodesulfobacteriota</taxon>
        <taxon>Desulfobacteria</taxon>
        <taxon>Desulfobacterales</taxon>
        <taxon>Desulfobacteraceae</taxon>
        <taxon>Desulfobacula</taxon>
    </lineage>
</organism>
<dbReference type="InterPro" id="IPR003749">
    <property type="entry name" value="ThiS/MoaD-like"/>
</dbReference>
<gene>
    <name evidence="1" type="ORF">SAMN04487931_102287</name>
</gene>
<accession>A0A1H2DX30</accession>
<reference evidence="2" key="1">
    <citation type="submission" date="2016-10" db="EMBL/GenBank/DDBJ databases">
        <authorList>
            <person name="Varghese N."/>
            <person name="Submissions S."/>
        </authorList>
    </citation>
    <scope>NUCLEOTIDE SEQUENCE [LARGE SCALE GENOMIC DNA]</scope>
    <source>
        <strain evidence="2">DSM 3384</strain>
    </source>
</reference>
<dbReference type="AlphaFoldDB" id="A0A1H2DX30"/>
<dbReference type="SUPFAM" id="SSF54285">
    <property type="entry name" value="MoaD/ThiS"/>
    <property type="match status" value="1"/>
</dbReference>
<dbReference type="InterPro" id="IPR012675">
    <property type="entry name" value="Beta-grasp_dom_sf"/>
</dbReference>
<evidence type="ECO:0000313" key="2">
    <source>
        <dbReference type="Proteomes" id="UP000199608"/>
    </source>
</evidence>
<dbReference type="EMBL" id="FNLL01000002">
    <property type="protein sequence ID" value="SDT87400.1"/>
    <property type="molecule type" value="Genomic_DNA"/>
</dbReference>
<dbReference type="Gene3D" id="3.10.20.30">
    <property type="match status" value="1"/>
</dbReference>
<name>A0A1H2DX30_9BACT</name>
<keyword evidence="2" id="KW-1185">Reference proteome</keyword>
<evidence type="ECO:0000313" key="1">
    <source>
        <dbReference type="EMBL" id="SDT87400.1"/>
    </source>
</evidence>
<dbReference type="Proteomes" id="UP000199608">
    <property type="component" value="Unassembled WGS sequence"/>
</dbReference>